<dbReference type="PIRSF" id="PIRSF019634">
    <property type="entry name" value="tRNA_lig_yeast"/>
    <property type="match status" value="1"/>
</dbReference>
<dbReference type="GO" id="GO:0005634">
    <property type="term" value="C:nucleus"/>
    <property type="evidence" value="ECO:0007669"/>
    <property type="project" value="TreeGrafter"/>
</dbReference>
<dbReference type="EC" id="6.5.1.3" evidence="1"/>
<feature type="compositionally biased region" description="Low complexity" evidence="3">
    <location>
        <begin position="625"/>
        <end position="637"/>
    </location>
</feature>
<feature type="active site" description="N6-AMP-lysine intermediate" evidence="2">
    <location>
        <position position="121"/>
    </location>
</feature>
<evidence type="ECO:0000259" key="6">
    <source>
        <dbReference type="Pfam" id="PF09511"/>
    </source>
</evidence>
<dbReference type="AlphaFoldDB" id="U4LEX1"/>
<dbReference type="GO" id="GO:0008081">
    <property type="term" value="F:phosphoric diester hydrolase activity"/>
    <property type="evidence" value="ECO:0007669"/>
    <property type="project" value="InterPro"/>
</dbReference>
<comment type="similarity">
    <text evidence="1">Belongs to the TRL1 family.</text>
</comment>
<organism evidence="7 8">
    <name type="scientific">Pyronema omphalodes (strain CBS 100304)</name>
    <name type="common">Pyronema confluens</name>
    <dbReference type="NCBI Taxonomy" id="1076935"/>
    <lineage>
        <taxon>Eukaryota</taxon>
        <taxon>Fungi</taxon>
        <taxon>Dikarya</taxon>
        <taxon>Ascomycota</taxon>
        <taxon>Pezizomycotina</taxon>
        <taxon>Pezizomycetes</taxon>
        <taxon>Pezizales</taxon>
        <taxon>Pyronemataceae</taxon>
        <taxon>Pyronema</taxon>
    </lineage>
</organism>
<gene>
    <name evidence="7" type="ORF">PCON_08123</name>
</gene>
<protein>
    <recommendedName>
        <fullName evidence="1">tRNA ligase</fullName>
        <ecNumber evidence="1">6.5.1.3</ecNumber>
    </recommendedName>
</protein>
<dbReference type="Pfam" id="PF08303">
    <property type="entry name" value="tRNA_lig_kinase"/>
    <property type="match status" value="1"/>
</dbReference>
<evidence type="ECO:0000313" key="7">
    <source>
        <dbReference type="EMBL" id="CCX30097.1"/>
    </source>
</evidence>
<dbReference type="GO" id="GO:0051730">
    <property type="term" value="F:GTP-dependent polyribonucleotide 5'-hydroxyl-kinase activity"/>
    <property type="evidence" value="ECO:0007669"/>
    <property type="project" value="InterPro"/>
</dbReference>
<dbReference type="Gene3D" id="3.40.50.300">
    <property type="entry name" value="P-loop containing nucleotide triphosphate hydrolases"/>
    <property type="match status" value="1"/>
</dbReference>
<feature type="domain" description="T4 RNA ligase 1-like N-terminal" evidence="6">
    <location>
        <begin position="71"/>
        <end position="298"/>
    </location>
</feature>
<dbReference type="EMBL" id="HF935418">
    <property type="protein sequence ID" value="CCX30097.1"/>
    <property type="molecule type" value="Genomic_DNA"/>
</dbReference>
<dbReference type="eggNOG" id="ENOG502QQB9">
    <property type="taxonomic scope" value="Eukaryota"/>
</dbReference>
<dbReference type="InterPro" id="IPR019039">
    <property type="entry name" value="T4-Rnl1-like_N"/>
</dbReference>
<evidence type="ECO:0000256" key="2">
    <source>
        <dbReference type="PIRSR" id="PIRSR019634-50"/>
    </source>
</evidence>
<evidence type="ECO:0000259" key="5">
    <source>
        <dbReference type="Pfam" id="PF08303"/>
    </source>
</evidence>
<dbReference type="GO" id="GO:0005524">
    <property type="term" value="F:ATP binding"/>
    <property type="evidence" value="ECO:0007669"/>
    <property type="project" value="UniProtKB-UniRule"/>
</dbReference>
<dbReference type="SUPFAM" id="SSF52540">
    <property type="entry name" value="P-loop containing nucleoside triphosphate hydrolases"/>
    <property type="match status" value="1"/>
</dbReference>
<keyword evidence="1" id="KW-0819">tRNA processing</keyword>
<keyword evidence="1" id="KW-0436">Ligase</keyword>
<keyword evidence="8" id="KW-1185">Reference proteome</keyword>
<proteinExistence type="inferred from homology"/>
<evidence type="ECO:0000259" key="4">
    <source>
        <dbReference type="Pfam" id="PF08302"/>
    </source>
</evidence>
<sequence length="815" mass="92867">MSSFNSKIVQQDPAEINELVELLHGGDRNKDKKNFQCQKRTFELAGTGHSLDSWRIPEFSFKKSNLPTYGRGLFTWQDPTTKDYRIAIRGYDKFFNIGEVPRTHWSWIENNTQAPYELTMKENGCIIFISGLADGTLLVSSKHSLESPHASAGEAWVEKQLAKIGKTKKELALTLYDANATAVAELCDDSFEEHILAYEGDNAGLYLHGINKNLNRFATYPSVDVQSFADAWGFKKIDVVMKDNVKDLREFLELAAETGSYEGKDVEGFVIRCKARDTPDSTDWHDWFFKYKFEEPYLMYRQWREVTKAMISGKQPTFKKHAKVTKEYLKFAEEYFVRNPEAKDEYLNNKGIIKLRDEFLNHHGIKGSDIVKAEEEDGTPEAPSKLVLVPVATIGCGKSTIAYALKTMFGWGHVQNDNIRSKKTKTAAFAQAIEKAFDESPVVFADRNNHQKYEREQLFRDIKLDGVRFVVLNYVHYSPEDPELVKKIRDVTRSRVFSRGDNHQTIKATTKPELEIQKIMNGFLQRFQEVNVDDENGPDRHFDLVINLNPLDDSRKSLEIVVKALHAAYPSFVREVPSNEAFDSAIKSAFEDYYKPTPDATTGNNQPKKGTKKEPKQQPQVANSTTQTVTPDTTQTQHADTKAKKPNKNAIEYFQIKMPHDAILRIINEAMNSAPPEKQVFWKKLQDTNRVQRAFHVTLIHNSQAKAKADAWRKYCDAKENKKEGESIGKATFKPDTLVWDGRVMAIQGRIIGEWYCANEIPHITIGTADSTIKPVEANAMLVEKWNYRKGTEEIPLTHNTALIDGAVQAVMRSH</sequence>
<feature type="domain" description="tRNA ligase phosphodiesterase" evidence="4">
    <location>
        <begin position="553"/>
        <end position="811"/>
    </location>
</feature>
<reference evidence="7 8" key="1">
    <citation type="journal article" date="2013" name="PLoS Genet.">
        <title>The genome and development-dependent transcriptomes of Pyronema confluens: a window into fungal evolution.</title>
        <authorList>
            <person name="Traeger S."/>
            <person name="Altegoer F."/>
            <person name="Freitag M."/>
            <person name="Gabaldon T."/>
            <person name="Kempken F."/>
            <person name="Kumar A."/>
            <person name="Marcet-Houben M."/>
            <person name="Poggeler S."/>
            <person name="Stajich J.E."/>
            <person name="Nowrousian M."/>
        </authorList>
    </citation>
    <scope>NUCLEOTIDE SEQUENCE [LARGE SCALE GENOMIC DNA]</scope>
    <source>
        <strain evidence="8">CBS 100304</strain>
        <tissue evidence="7">Vegetative mycelium</tissue>
    </source>
</reference>
<dbReference type="InterPro" id="IPR012387">
    <property type="entry name" value="Trl1_fun"/>
</dbReference>
<accession>U4LEX1</accession>
<evidence type="ECO:0000313" key="8">
    <source>
        <dbReference type="Proteomes" id="UP000018144"/>
    </source>
</evidence>
<dbReference type="InterPro" id="IPR015966">
    <property type="entry name" value="tRNA_lig_kin_fungi"/>
</dbReference>
<feature type="region of interest" description="Disordered" evidence="3">
    <location>
        <begin position="596"/>
        <end position="647"/>
    </location>
</feature>
<dbReference type="Pfam" id="PF08302">
    <property type="entry name" value="tRNA_lig_CPD"/>
    <property type="match status" value="1"/>
</dbReference>
<evidence type="ECO:0000256" key="3">
    <source>
        <dbReference type="SAM" id="MobiDB-lite"/>
    </source>
</evidence>
<dbReference type="Pfam" id="PF09511">
    <property type="entry name" value="RNA_lig_T4_1"/>
    <property type="match status" value="1"/>
</dbReference>
<comment type="catalytic activity">
    <reaction evidence="1">
        <text>ATP + (ribonucleotide)n-3'-hydroxyl + 5'-phospho-(ribonucleotide)m = (ribonucleotide)n+m + AMP + diphosphate.</text>
        <dbReference type="EC" id="6.5.1.3"/>
    </reaction>
</comment>
<feature type="domain" description="tRNA ligase kinase" evidence="5">
    <location>
        <begin position="387"/>
        <end position="550"/>
    </location>
</feature>
<dbReference type="GO" id="GO:0006388">
    <property type="term" value="P:tRNA splicing, via endonucleolytic cleavage and ligation"/>
    <property type="evidence" value="ECO:0007669"/>
    <property type="project" value="UniProtKB-UniRule"/>
</dbReference>
<feature type="compositionally biased region" description="Polar residues" evidence="3">
    <location>
        <begin position="599"/>
        <end position="608"/>
    </location>
</feature>
<dbReference type="PANTHER" id="PTHR32004:SF1">
    <property type="entry name" value="TRNA LIGASE"/>
    <property type="match status" value="1"/>
</dbReference>
<dbReference type="OrthoDB" id="276239at2759"/>
<dbReference type="PANTHER" id="PTHR32004">
    <property type="entry name" value="TRNA LIGASE"/>
    <property type="match status" value="1"/>
</dbReference>
<evidence type="ECO:0000256" key="1">
    <source>
        <dbReference type="PIRNR" id="PIRNR019634"/>
    </source>
</evidence>
<name>U4LEX1_PYROM</name>
<dbReference type="InterPro" id="IPR027417">
    <property type="entry name" value="P-loop_NTPase"/>
</dbReference>
<dbReference type="Proteomes" id="UP000018144">
    <property type="component" value="Unassembled WGS sequence"/>
</dbReference>
<dbReference type="InterPro" id="IPR015965">
    <property type="entry name" value="tRNA_lig_PDEase"/>
</dbReference>
<dbReference type="OMA" id="FHITLCH"/>
<dbReference type="GO" id="GO:0003972">
    <property type="term" value="F:RNA ligase (ATP) activity"/>
    <property type="evidence" value="ECO:0007669"/>
    <property type="project" value="UniProtKB-UniRule"/>
</dbReference>